<proteinExistence type="predicted"/>
<evidence type="ECO:0000256" key="1">
    <source>
        <dbReference type="ARBA" id="ARBA00004417"/>
    </source>
</evidence>
<evidence type="ECO:0000256" key="7">
    <source>
        <dbReference type="ARBA" id="ARBA00023136"/>
    </source>
</evidence>
<gene>
    <name evidence="10" type="ORF">SAMN05444390_1011625</name>
</gene>
<dbReference type="InterPro" id="IPR017871">
    <property type="entry name" value="ABC_transporter-like_CS"/>
</dbReference>
<keyword evidence="7" id="KW-0472">Membrane</keyword>
<evidence type="ECO:0000256" key="8">
    <source>
        <dbReference type="SAM" id="MobiDB-lite"/>
    </source>
</evidence>
<evidence type="ECO:0000313" key="11">
    <source>
        <dbReference type="Proteomes" id="UP000236745"/>
    </source>
</evidence>
<dbReference type="InterPro" id="IPR027417">
    <property type="entry name" value="P-loop_NTPase"/>
</dbReference>
<dbReference type="PANTHER" id="PTHR43166">
    <property type="entry name" value="AMINO ACID IMPORT ATP-BINDING PROTEIN"/>
    <property type="match status" value="1"/>
</dbReference>
<feature type="region of interest" description="Disordered" evidence="8">
    <location>
        <begin position="227"/>
        <end position="251"/>
    </location>
</feature>
<reference evidence="10 11" key="1">
    <citation type="submission" date="2016-10" db="EMBL/GenBank/DDBJ databases">
        <authorList>
            <person name="de Groot N.N."/>
        </authorList>
    </citation>
    <scope>NUCLEOTIDE SEQUENCE [LARGE SCALE GENOMIC DNA]</scope>
    <source>
        <strain evidence="10 11">DSM 22012</strain>
    </source>
</reference>
<dbReference type="Proteomes" id="UP000236745">
    <property type="component" value="Unassembled WGS sequence"/>
</dbReference>
<dbReference type="EMBL" id="FNVQ01000001">
    <property type="protein sequence ID" value="SEG19173.1"/>
    <property type="molecule type" value="Genomic_DNA"/>
</dbReference>
<organism evidence="10 11">
    <name type="scientific">Marinobacterium lutimaris</name>
    <dbReference type="NCBI Taxonomy" id="568106"/>
    <lineage>
        <taxon>Bacteria</taxon>
        <taxon>Pseudomonadati</taxon>
        <taxon>Pseudomonadota</taxon>
        <taxon>Gammaproteobacteria</taxon>
        <taxon>Oceanospirillales</taxon>
        <taxon>Oceanospirillaceae</taxon>
        <taxon>Marinobacterium</taxon>
    </lineage>
</organism>
<evidence type="ECO:0000256" key="6">
    <source>
        <dbReference type="ARBA" id="ARBA00022967"/>
    </source>
</evidence>
<accession>A0A1H5Y5D8</accession>
<dbReference type="InterPro" id="IPR003593">
    <property type="entry name" value="AAA+_ATPase"/>
</dbReference>
<dbReference type="SUPFAM" id="SSF52540">
    <property type="entry name" value="P-loop containing nucleoside triphosphate hydrolases"/>
    <property type="match status" value="1"/>
</dbReference>
<dbReference type="InterPro" id="IPR050086">
    <property type="entry name" value="MetN_ABC_transporter-like"/>
</dbReference>
<dbReference type="Pfam" id="PF00005">
    <property type="entry name" value="ABC_tran"/>
    <property type="match status" value="1"/>
</dbReference>
<keyword evidence="5 10" id="KW-0067">ATP-binding</keyword>
<name>A0A1H5Y5D8_9GAMM</name>
<evidence type="ECO:0000256" key="5">
    <source>
        <dbReference type="ARBA" id="ARBA00022840"/>
    </source>
</evidence>
<keyword evidence="11" id="KW-1185">Reference proteome</keyword>
<dbReference type="InterPro" id="IPR003439">
    <property type="entry name" value="ABC_transporter-like_ATP-bd"/>
</dbReference>
<evidence type="ECO:0000256" key="4">
    <source>
        <dbReference type="ARBA" id="ARBA00022741"/>
    </source>
</evidence>
<dbReference type="GO" id="GO:0005886">
    <property type="term" value="C:plasma membrane"/>
    <property type="evidence" value="ECO:0007669"/>
    <property type="project" value="UniProtKB-SubCell"/>
</dbReference>
<feature type="domain" description="ABC transporter" evidence="9">
    <location>
        <begin position="16"/>
        <end position="232"/>
    </location>
</feature>
<sequence>MSAFQTKSKTEGKMVFRLANESLTLGRNPILHGIDLEVRSGEKIALIGPSGAGKTSLLNLLYQQQPGQVALQPQQTGLVDLLSTYQNIFMGALDRVATLPALWNLVRPLAQHRAEIEKLAETLGLSDKLWQSVDRLSGGQRQRVAIGRALYRRQSIFLGDEPVSAVDPLQAKLLLEHLLDQHETAVVSLHNRQLALEHFDRLVIVVDGRIVCDAPAASLNEAKLDSFYQQDPTPEPPAEPAPAGEWAISGS</sequence>
<dbReference type="PROSITE" id="PS00211">
    <property type="entry name" value="ABC_TRANSPORTER_1"/>
    <property type="match status" value="1"/>
</dbReference>
<evidence type="ECO:0000313" key="10">
    <source>
        <dbReference type="EMBL" id="SEG19173.1"/>
    </source>
</evidence>
<dbReference type="PROSITE" id="PS50893">
    <property type="entry name" value="ABC_TRANSPORTER_2"/>
    <property type="match status" value="1"/>
</dbReference>
<dbReference type="Gene3D" id="3.40.50.300">
    <property type="entry name" value="P-loop containing nucleotide triphosphate hydrolases"/>
    <property type="match status" value="1"/>
</dbReference>
<evidence type="ECO:0000256" key="3">
    <source>
        <dbReference type="ARBA" id="ARBA00022475"/>
    </source>
</evidence>
<dbReference type="RefSeq" id="WP_235009074.1">
    <property type="nucleotide sequence ID" value="NZ_FNVQ01000001.1"/>
</dbReference>
<keyword evidence="3" id="KW-1003">Cell membrane</keyword>
<protein>
    <submittedName>
        <fullName evidence="10">Phosphonate transport system ATP-binding protein</fullName>
    </submittedName>
</protein>
<dbReference type="PANTHER" id="PTHR43166:SF6">
    <property type="entry name" value="PHOSPHONATES IMPORT ATP-BINDING PROTEIN PHNC"/>
    <property type="match status" value="1"/>
</dbReference>
<dbReference type="SMART" id="SM00382">
    <property type="entry name" value="AAA"/>
    <property type="match status" value="1"/>
</dbReference>
<keyword evidence="2" id="KW-0813">Transport</keyword>
<keyword evidence="4" id="KW-0547">Nucleotide-binding</keyword>
<comment type="subcellular location">
    <subcellularLocation>
        <location evidence="1">Cell inner membrane</location>
        <topology evidence="1">Peripheral membrane protein</topology>
    </subcellularLocation>
</comment>
<dbReference type="GO" id="GO:0005524">
    <property type="term" value="F:ATP binding"/>
    <property type="evidence" value="ECO:0007669"/>
    <property type="project" value="UniProtKB-KW"/>
</dbReference>
<evidence type="ECO:0000256" key="2">
    <source>
        <dbReference type="ARBA" id="ARBA00022448"/>
    </source>
</evidence>
<keyword evidence="6" id="KW-1278">Translocase</keyword>
<dbReference type="GO" id="GO:0016887">
    <property type="term" value="F:ATP hydrolysis activity"/>
    <property type="evidence" value="ECO:0007669"/>
    <property type="project" value="InterPro"/>
</dbReference>
<dbReference type="AlphaFoldDB" id="A0A1H5Y5D8"/>
<evidence type="ECO:0000259" key="9">
    <source>
        <dbReference type="PROSITE" id="PS50893"/>
    </source>
</evidence>